<dbReference type="InterPro" id="IPR023393">
    <property type="entry name" value="START-like_dom_sf"/>
</dbReference>
<evidence type="ECO:0000313" key="1">
    <source>
        <dbReference type="EMBL" id="MVZ62059.1"/>
    </source>
</evidence>
<gene>
    <name evidence="1" type="ORF">GQF63_08510</name>
</gene>
<dbReference type="OrthoDB" id="9807923at2"/>
<dbReference type="InterPro" id="IPR019587">
    <property type="entry name" value="Polyketide_cyclase/dehydratase"/>
</dbReference>
<organism evidence="1 2">
    <name type="scientific">Sphingobacterium humi</name>
    <dbReference type="NCBI Taxonomy" id="1796905"/>
    <lineage>
        <taxon>Bacteria</taxon>
        <taxon>Pseudomonadati</taxon>
        <taxon>Bacteroidota</taxon>
        <taxon>Sphingobacteriia</taxon>
        <taxon>Sphingobacteriales</taxon>
        <taxon>Sphingobacteriaceae</taxon>
        <taxon>Sphingobacterium</taxon>
    </lineage>
</organism>
<dbReference type="CDD" id="cd07818">
    <property type="entry name" value="SRPBCC_1"/>
    <property type="match status" value="1"/>
</dbReference>
<protein>
    <submittedName>
        <fullName evidence="1">Polyketide cyclase</fullName>
    </submittedName>
</protein>
<proteinExistence type="predicted"/>
<dbReference type="Gene3D" id="3.30.530.20">
    <property type="match status" value="1"/>
</dbReference>
<reference evidence="1 2" key="1">
    <citation type="submission" date="2019-12" db="EMBL/GenBank/DDBJ databases">
        <authorList>
            <person name="Dong K."/>
        </authorList>
    </citation>
    <scope>NUCLEOTIDE SEQUENCE [LARGE SCALE GENOMIC DNA]</scope>
    <source>
        <strain evidence="1 2">JCM 31225</strain>
    </source>
</reference>
<evidence type="ECO:0000313" key="2">
    <source>
        <dbReference type="Proteomes" id="UP000435036"/>
    </source>
</evidence>
<dbReference type="Proteomes" id="UP000435036">
    <property type="component" value="Unassembled WGS sequence"/>
</dbReference>
<dbReference type="EMBL" id="WSQA01000005">
    <property type="protein sequence ID" value="MVZ62059.1"/>
    <property type="molecule type" value="Genomic_DNA"/>
</dbReference>
<keyword evidence="2" id="KW-1185">Reference proteome</keyword>
<accession>A0A6N8KZA3</accession>
<dbReference type="Pfam" id="PF10604">
    <property type="entry name" value="Polyketide_cyc2"/>
    <property type="match status" value="1"/>
</dbReference>
<dbReference type="RefSeq" id="WP_160368799.1">
    <property type="nucleotide sequence ID" value="NZ_WSQA01000005.1"/>
</dbReference>
<sequence length="173" mass="19715">MKFLKYVLFIVLGLVGLVLILGLILPKAFHAGGEILINKPKQEVFDYVKYIKNQHKFDNWSRQDPAITRAYEGTDGTVGFVYTWKSKKVGDGKQVITNIDPGNRVDMDLYFTGSDHANKSYMLLTDAGNNQTKVLWAIDGEMPYPWNVMGLFFDMNKDFQAGLQNLKEILENQ</sequence>
<comment type="caution">
    <text evidence="1">The sequence shown here is derived from an EMBL/GenBank/DDBJ whole genome shotgun (WGS) entry which is preliminary data.</text>
</comment>
<dbReference type="AlphaFoldDB" id="A0A6N8KZA3"/>
<name>A0A6N8KZA3_9SPHI</name>
<dbReference type="SUPFAM" id="SSF55961">
    <property type="entry name" value="Bet v1-like"/>
    <property type="match status" value="1"/>
</dbReference>